<comment type="catalytic activity">
    <reaction evidence="1">
        <text>ATP + protein L-histidine = ADP + protein N-phospho-L-histidine.</text>
        <dbReference type="EC" id="2.7.13.3"/>
    </reaction>
</comment>
<dbReference type="InterPro" id="IPR001638">
    <property type="entry name" value="Solute-binding_3/MltF_N"/>
</dbReference>
<dbReference type="Pfam" id="PF00497">
    <property type="entry name" value="SBP_bac_3"/>
    <property type="match status" value="1"/>
</dbReference>
<dbReference type="InterPro" id="IPR003661">
    <property type="entry name" value="HisK_dim/P_dom"/>
</dbReference>
<dbReference type="PROSITE" id="PS50109">
    <property type="entry name" value="HIS_KIN"/>
    <property type="match status" value="1"/>
</dbReference>
<dbReference type="CDD" id="cd13704">
    <property type="entry name" value="PBP2_HisK"/>
    <property type="match status" value="1"/>
</dbReference>
<evidence type="ECO:0000313" key="7">
    <source>
        <dbReference type="Proteomes" id="UP000556026"/>
    </source>
</evidence>
<evidence type="ECO:0000256" key="4">
    <source>
        <dbReference type="SAM" id="Phobius"/>
    </source>
</evidence>
<evidence type="ECO:0000256" key="2">
    <source>
        <dbReference type="ARBA" id="ARBA00012438"/>
    </source>
</evidence>
<dbReference type="PANTHER" id="PTHR43065:SF42">
    <property type="entry name" value="TWO-COMPONENT SENSOR PPRA"/>
    <property type="match status" value="1"/>
</dbReference>
<name>A0A6V8MEN4_9BACT</name>
<dbReference type="InterPro" id="IPR036097">
    <property type="entry name" value="HisK_dim/P_sf"/>
</dbReference>
<dbReference type="EC" id="2.7.13.3" evidence="2"/>
<reference evidence="7" key="1">
    <citation type="submission" date="2020-06" db="EMBL/GenBank/DDBJ databases">
        <title>Draft genomic sequence of Geomonas sp. Red330.</title>
        <authorList>
            <person name="Itoh H."/>
            <person name="Zhenxing X."/>
            <person name="Ushijima N."/>
            <person name="Masuda Y."/>
            <person name="Shiratori Y."/>
            <person name="Senoo K."/>
        </authorList>
    </citation>
    <scope>NUCLEOTIDE SEQUENCE [LARGE SCALE GENOMIC DNA]</scope>
    <source>
        <strain evidence="7">Red330</strain>
    </source>
</reference>
<organism evidence="6 7">
    <name type="scientific">Geomonas silvestris</name>
    <dbReference type="NCBI Taxonomy" id="2740184"/>
    <lineage>
        <taxon>Bacteria</taxon>
        <taxon>Pseudomonadati</taxon>
        <taxon>Thermodesulfobacteriota</taxon>
        <taxon>Desulfuromonadia</taxon>
        <taxon>Geobacterales</taxon>
        <taxon>Geobacteraceae</taxon>
        <taxon>Geomonas</taxon>
    </lineage>
</organism>
<proteinExistence type="predicted"/>
<dbReference type="EMBL" id="BLXX01000002">
    <property type="protein sequence ID" value="GFO58465.1"/>
    <property type="molecule type" value="Genomic_DNA"/>
</dbReference>
<dbReference type="CDD" id="cd00082">
    <property type="entry name" value="HisKA"/>
    <property type="match status" value="1"/>
</dbReference>
<dbReference type="Gene3D" id="3.30.565.10">
    <property type="entry name" value="Histidine kinase-like ATPase, C-terminal domain"/>
    <property type="match status" value="1"/>
</dbReference>
<dbReference type="SMART" id="SM00062">
    <property type="entry name" value="PBPb"/>
    <property type="match status" value="1"/>
</dbReference>
<dbReference type="InterPro" id="IPR005467">
    <property type="entry name" value="His_kinase_dom"/>
</dbReference>
<gene>
    <name evidence="6" type="ORF">GMST_07900</name>
</gene>
<keyword evidence="4" id="KW-0472">Membrane</keyword>
<dbReference type="PANTHER" id="PTHR43065">
    <property type="entry name" value="SENSOR HISTIDINE KINASE"/>
    <property type="match status" value="1"/>
</dbReference>
<dbReference type="Gene3D" id="3.40.190.10">
    <property type="entry name" value="Periplasmic binding protein-like II"/>
    <property type="match status" value="2"/>
</dbReference>
<dbReference type="SUPFAM" id="SSF53850">
    <property type="entry name" value="Periplasmic binding protein-like II"/>
    <property type="match status" value="1"/>
</dbReference>
<dbReference type="Pfam" id="PF02518">
    <property type="entry name" value="HATPase_c"/>
    <property type="match status" value="1"/>
</dbReference>
<keyword evidence="7" id="KW-1185">Reference proteome</keyword>
<keyword evidence="4" id="KW-1133">Transmembrane helix</keyword>
<keyword evidence="3" id="KW-0597">Phosphoprotein</keyword>
<keyword evidence="4" id="KW-0812">Transmembrane</keyword>
<accession>A0A6V8MEN4</accession>
<keyword evidence="6" id="KW-0808">Transferase</keyword>
<keyword evidence="6" id="KW-0418">Kinase</keyword>
<protein>
    <recommendedName>
        <fullName evidence="2">histidine kinase</fullName>
        <ecNumber evidence="2">2.7.13.3</ecNumber>
    </recommendedName>
</protein>
<evidence type="ECO:0000313" key="6">
    <source>
        <dbReference type="EMBL" id="GFO58465.1"/>
    </source>
</evidence>
<dbReference type="RefSeq" id="WP_246399185.1">
    <property type="nucleotide sequence ID" value="NZ_BLXX01000002.1"/>
</dbReference>
<feature type="domain" description="Histidine kinase" evidence="5">
    <location>
        <begin position="383"/>
        <end position="621"/>
    </location>
</feature>
<dbReference type="PRINTS" id="PR00344">
    <property type="entry name" value="BCTRLSENSOR"/>
</dbReference>
<dbReference type="Gene3D" id="1.10.287.130">
    <property type="match status" value="1"/>
</dbReference>
<dbReference type="GO" id="GO:0000155">
    <property type="term" value="F:phosphorelay sensor kinase activity"/>
    <property type="evidence" value="ECO:0007669"/>
    <property type="project" value="InterPro"/>
</dbReference>
<evidence type="ECO:0000256" key="1">
    <source>
        <dbReference type="ARBA" id="ARBA00000085"/>
    </source>
</evidence>
<feature type="transmembrane region" description="Helical" evidence="4">
    <location>
        <begin position="314"/>
        <end position="333"/>
    </location>
</feature>
<comment type="caution">
    <text evidence="6">The sequence shown here is derived from an EMBL/GenBank/DDBJ whole genome shotgun (WGS) entry which is preliminary data.</text>
</comment>
<evidence type="ECO:0000259" key="5">
    <source>
        <dbReference type="PROSITE" id="PS50109"/>
    </source>
</evidence>
<dbReference type="AlphaFoldDB" id="A0A6V8MEN4"/>
<dbReference type="InterPro" id="IPR004358">
    <property type="entry name" value="Sig_transdc_His_kin-like_C"/>
</dbReference>
<dbReference type="InterPro" id="IPR036890">
    <property type="entry name" value="HATPase_C_sf"/>
</dbReference>
<dbReference type="SUPFAM" id="SSF55874">
    <property type="entry name" value="ATPase domain of HSP90 chaperone/DNA topoisomerase II/histidine kinase"/>
    <property type="match status" value="1"/>
</dbReference>
<dbReference type="SUPFAM" id="SSF47384">
    <property type="entry name" value="Homodimeric domain of signal transducing histidine kinase"/>
    <property type="match status" value="1"/>
</dbReference>
<dbReference type="InterPro" id="IPR003594">
    <property type="entry name" value="HATPase_dom"/>
</dbReference>
<sequence>MVNASFSSNPLRTRTRAFIGIDMTRRFRQHDAPPATAPILRRFPTLTQLRGLLLAWLLVSLGLLAAAAARAETPATGESRTVIVGGNRAYPPYEFLDADGKPAGYNVDLTRAIADVMGMKVEFRFGAWSTLRNDLTEGTIDILQGISYSEERTRTLDFSPPHTIVHHAIFARRGTKPVDNLEELRGRKVVVFRDGIMHDSLVHLGFGPELLLTDSPAEALRLLAAGRCDYAALASLPGMFLIQQLHLTNVVPVAKNVAAEKYGYAVAKGNHELLTRFSEGLAILQQTGQYQAIYDRWLGPHEQQRFPREKVIKYGSMVLLPLLVILIATAAWSHTLKRRVEERTEELARQVAERNRAYEELRLHQDKLIQADKMATLGVLVAGVAHEVNNPNGLILLNLPILKDVYQDALETLEARYREQGDFLVAGLPYSRMRDEVPQMLADMSDGAARIKRIVEDLKDYARQDSVVRREPFDLNAVAQAAVRLVDTSLRRATTRFETIYCTPLPQVSGNALRIEQVVVNLLINACQALPSNERGIFLATGYDLEAGEVRLTIRDEGIGIPQESLGRLTDPFFTTKRESGGTGLGLSISAGIVQEHGGSLSFDSPPGQGTTATLTLPLFNEENA</sequence>
<dbReference type="Proteomes" id="UP000556026">
    <property type="component" value="Unassembled WGS sequence"/>
</dbReference>
<evidence type="ECO:0000256" key="3">
    <source>
        <dbReference type="ARBA" id="ARBA00022553"/>
    </source>
</evidence>
<dbReference type="SMART" id="SM00387">
    <property type="entry name" value="HATPase_c"/>
    <property type="match status" value="1"/>
</dbReference>